<feature type="compositionally biased region" description="Polar residues" evidence="5">
    <location>
        <begin position="669"/>
        <end position="688"/>
    </location>
</feature>
<evidence type="ECO:0000256" key="5">
    <source>
        <dbReference type="SAM" id="MobiDB-lite"/>
    </source>
</evidence>
<dbReference type="SMART" id="SM00409">
    <property type="entry name" value="IG"/>
    <property type="match status" value="4"/>
</dbReference>
<accession>A0AAV6QCH8</accession>
<evidence type="ECO:0000259" key="8">
    <source>
        <dbReference type="PROSITE" id="PS50835"/>
    </source>
</evidence>
<feature type="signal peptide" evidence="7">
    <location>
        <begin position="1"/>
        <end position="20"/>
    </location>
</feature>
<feature type="domain" description="Ig-like" evidence="8">
    <location>
        <begin position="3"/>
        <end position="123"/>
    </location>
</feature>
<feature type="region of interest" description="Disordered" evidence="5">
    <location>
        <begin position="742"/>
        <end position="765"/>
    </location>
</feature>
<feature type="domain" description="Ig-like" evidence="8">
    <location>
        <begin position="411"/>
        <end position="454"/>
    </location>
</feature>
<feature type="compositionally biased region" description="Pro residues" evidence="5">
    <location>
        <begin position="963"/>
        <end position="980"/>
    </location>
</feature>
<dbReference type="InterPro" id="IPR003598">
    <property type="entry name" value="Ig_sub2"/>
</dbReference>
<keyword evidence="4" id="KW-0393">Immunoglobulin domain</keyword>
<feature type="region of interest" description="Disordered" evidence="5">
    <location>
        <begin position="475"/>
        <end position="514"/>
    </location>
</feature>
<feature type="compositionally biased region" description="Basic and acidic residues" evidence="5">
    <location>
        <begin position="499"/>
        <end position="511"/>
    </location>
</feature>
<feature type="compositionally biased region" description="Low complexity" evidence="5">
    <location>
        <begin position="698"/>
        <end position="712"/>
    </location>
</feature>
<dbReference type="SMART" id="SM00408">
    <property type="entry name" value="IGc2"/>
    <property type="match status" value="4"/>
</dbReference>
<feature type="chain" id="PRO_5043316482" evidence="7">
    <location>
        <begin position="21"/>
        <end position="1060"/>
    </location>
</feature>
<dbReference type="PANTHER" id="PTHR12231:SF267">
    <property type="entry name" value="BASEMENT MEMBRANE-SPECIFIC HEPARAN SULFATE PROTEOGLYCAN CORE PROTEIN"/>
    <property type="match status" value="1"/>
</dbReference>
<keyword evidence="6" id="KW-1133">Transmembrane helix</keyword>
<dbReference type="CDD" id="cd00096">
    <property type="entry name" value="Ig"/>
    <property type="match status" value="1"/>
</dbReference>
<feature type="region of interest" description="Disordered" evidence="5">
    <location>
        <begin position="954"/>
        <end position="989"/>
    </location>
</feature>
<name>A0AAV6QCH8_SOLSE</name>
<organism evidence="9 10">
    <name type="scientific">Solea senegalensis</name>
    <name type="common">Senegalese sole</name>
    <dbReference type="NCBI Taxonomy" id="28829"/>
    <lineage>
        <taxon>Eukaryota</taxon>
        <taxon>Metazoa</taxon>
        <taxon>Chordata</taxon>
        <taxon>Craniata</taxon>
        <taxon>Vertebrata</taxon>
        <taxon>Euteleostomi</taxon>
        <taxon>Actinopterygii</taxon>
        <taxon>Neopterygii</taxon>
        <taxon>Teleostei</taxon>
        <taxon>Neoteleostei</taxon>
        <taxon>Acanthomorphata</taxon>
        <taxon>Carangaria</taxon>
        <taxon>Pleuronectiformes</taxon>
        <taxon>Pleuronectoidei</taxon>
        <taxon>Soleidae</taxon>
        <taxon>Solea</taxon>
    </lineage>
</organism>
<dbReference type="Pfam" id="PF07679">
    <property type="entry name" value="I-set"/>
    <property type="match status" value="2"/>
</dbReference>
<dbReference type="FunFam" id="2.60.40.10:FF:000032">
    <property type="entry name" value="palladin isoform X1"/>
    <property type="match status" value="2"/>
</dbReference>
<feature type="region of interest" description="Disordered" evidence="5">
    <location>
        <begin position="586"/>
        <end position="605"/>
    </location>
</feature>
<dbReference type="InterPro" id="IPR007110">
    <property type="entry name" value="Ig-like_dom"/>
</dbReference>
<dbReference type="Pfam" id="PF13927">
    <property type="entry name" value="Ig_3"/>
    <property type="match status" value="2"/>
</dbReference>
<feature type="compositionally biased region" description="Low complexity" evidence="5">
    <location>
        <begin position="479"/>
        <end position="488"/>
    </location>
</feature>
<keyword evidence="2" id="KW-0677">Repeat</keyword>
<gene>
    <name evidence="9" type="ORF">JOB18_000845</name>
</gene>
<evidence type="ECO:0000256" key="1">
    <source>
        <dbReference type="ARBA" id="ARBA00022729"/>
    </source>
</evidence>
<feature type="compositionally biased region" description="Polar residues" evidence="5">
    <location>
        <begin position="742"/>
        <end position="762"/>
    </location>
</feature>
<feature type="domain" description="Ig-like" evidence="8">
    <location>
        <begin position="128"/>
        <end position="212"/>
    </location>
</feature>
<evidence type="ECO:0000256" key="6">
    <source>
        <dbReference type="SAM" id="Phobius"/>
    </source>
</evidence>
<dbReference type="InterPro" id="IPR003599">
    <property type="entry name" value="Ig_sub"/>
</dbReference>
<dbReference type="Proteomes" id="UP000693946">
    <property type="component" value="Linkage Group LG5"/>
</dbReference>
<evidence type="ECO:0000256" key="2">
    <source>
        <dbReference type="ARBA" id="ARBA00022737"/>
    </source>
</evidence>
<keyword evidence="1 7" id="KW-0732">Signal</keyword>
<evidence type="ECO:0000313" key="10">
    <source>
        <dbReference type="Proteomes" id="UP000693946"/>
    </source>
</evidence>
<feature type="region of interest" description="Disordered" evidence="5">
    <location>
        <begin position="652"/>
        <end position="713"/>
    </location>
</feature>
<feature type="region of interest" description="Disordered" evidence="5">
    <location>
        <begin position="1041"/>
        <end position="1060"/>
    </location>
</feature>
<dbReference type="PANTHER" id="PTHR12231">
    <property type="entry name" value="CTX-RELATED TYPE I TRANSMEMBRANE PROTEIN"/>
    <property type="match status" value="1"/>
</dbReference>
<keyword evidence="10" id="KW-1185">Reference proteome</keyword>
<feature type="compositionally biased region" description="Low complexity" evidence="5">
    <location>
        <begin position="1041"/>
        <end position="1051"/>
    </location>
</feature>
<protein>
    <submittedName>
        <fullName evidence="9">Flocculation FLO11-like isoform X2</fullName>
    </submittedName>
</protein>
<keyword evidence="6" id="KW-0472">Membrane</keyword>
<keyword evidence="3" id="KW-1015">Disulfide bond</keyword>
<feature type="region of interest" description="Disordered" evidence="5">
    <location>
        <begin position="615"/>
        <end position="637"/>
    </location>
</feature>
<evidence type="ECO:0000256" key="3">
    <source>
        <dbReference type="ARBA" id="ARBA00023157"/>
    </source>
</evidence>
<feature type="domain" description="Ig-like" evidence="8">
    <location>
        <begin position="319"/>
        <end position="410"/>
    </location>
</feature>
<dbReference type="InterPro" id="IPR051170">
    <property type="entry name" value="Neural/epithelial_adhesion"/>
</dbReference>
<feature type="compositionally biased region" description="Pro residues" evidence="5">
    <location>
        <begin position="656"/>
        <end position="665"/>
    </location>
</feature>
<evidence type="ECO:0000256" key="4">
    <source>
        <dbReference type="ARBA" id="ARBA00023319"/>
    </source>
</evidence>
<dbReference type="PROSITE" id="PS50835">
    <property type="entry name" value="IG_LIKE"/>
    <property type="match status" value="5"/>
</dbReference>
<proteinExistence type="predicted"/>
<evidence type="ECO:0000256" key="7">
    <source>
        <dbReference type="SAM" id="SignalP"/>
    </source>
</evidence>
<dbReference type="InterPro" id="IPR013098">
    <property type="entry name" value="Ig_I-set"/>
</dbReference>
<keyword evidence="6" id="KW-0812">Transmembrane</keyword>
<dbReference type="AlphaFoldDB" id="A0AAV6QCH8"/>
<feature type="transmembrane region" description="Helical" evidence="6">
    <location>
        <begin position="800"/>
        <end position="821"/>
    </location>
</feature>
<sequence length="1060" mass="115339">MLPQMTSHLCLLLLSSLAVSSQLGMDNVFFSPQNQTVREGEGVFFQCVSGESSPPASISWLKDGEEVTRGRQIQGEFGGGNHKKTSGTLRLFNVTLEDDGIYICVTHNPLLNISTKSKPATLTVQGIPRRLQIIQGPDNITVAMGTEVSMHCTAHGFPVPMVHWFKNGCHLTDCSAPFSLQNNGQLLTFRNVAKEDEGLYHCEASNQKETIKSQPAFLLVAEMDWSFAQQPMNLTVKRGENVTVTCRPPHSRPAAQVTWFKNNQPLTSTAHVTPLPSGDLYFFSIQEFDSGSYFCRASNIHLKRFLTSRRATVTVLAPPSVKVWPQLLTVPVGARVMLECQVSAGHPLPSMSWIKRGHSKQTGGKVALGLRNTTLHIQSARSYDEGVYVCAASNPLGQSHDKVTLRVTVSPIIVTFMGQVSCRIGTSVVLPCTAVGILPITYTWSRDKAETQSPVGVNRHVDENGALHILSDDIRDASSSRSQSANNDGDVPVSSDSFAEQHHVQSQHKEATCTSSACDATTLGASTVPTFSRGAVAEMSPESTSSPTQPLLTQIAHPILPPQLLPDTRSVDPHAAQLRRIGAPRFISHRGPPTITDPVTESQFYHKPTSTLFSQTKMENPHHPQPSPTQSKNPHTHSQELFISRFLPKFRLEPPTTQPQLPPQQRPTSVATSQPSHGHSQPLTTKPTSDIPALPRTQPQLSSVQPLQPSISTLDTHGEISNLMTLAPEFDVVPQLNQSEPVQLNGTQQGDPAQSAKSTNDTELSEWLKRNTSQSPMTSNDPRVTQPSWLPMVEKHDIPIVVGVGVSLAFIFITVMFYSVVQKNQPVPTNRAAQRNVGVPARNPDRRAAGRTYENRAFEDDDCVAVIEQSPYTSDTRARPPGPSLVTVQMEPAAADLHEDTQLTLDKHSVSVETYHESILDTKIDPSLEEETGCTMSQPNIQLQCAEDWTSNRGDNHSLCQDPLPPPLSLPSCSPSPSPPSRREEGLHTSLTLQSPEQCAAPLHHSLSISHGNPPLLLSHHLSLGLTTVAVDVHFYPPATASAAAGTSTGTQVNSVSHST</sequence>
<feature type="domain" description="Ig-like" evidence="8">
    <location>
        <begin position="215"/>
        <end position="314"/>
    </location>
</feature>
<reference evidence="9 10" key="1">
    <citation type="journal article" date="2021" name="Sci. Rep.">
        <title>Chromosome anchoring in Senegalese sole (Solea senegalensis) reveals sex-associated markers and genome rearrangements in flatfish.</title>
        <authorList>
            <person name="Guerrero-Cozar I."/>
            <person name="Gomez-Garrido J."/>
            <person name="Berbel C."/>
            <person name="Martinez-Blanch J.F."/>
            <person name="Alioto T."/>
            <person name="Claros M.G."/>
            <person name="Gagnaire P.A."/>
            <person name="Manchado M."/>
        </authorList>
    </citation>
    <scope>NUCLEOTIDE SEQUENCE [LARGE SCALE GENOMIC DNA]</scope>
    <source>
        <strain evidence="9">Sse05_10M</strain>
    </source>
</reference>
<dbReference type="EMBL" id="JAGKHQ010000017">
    <property type="protein sequence ID" value="KAG7488900.1"/>
    <property type="molecule type" value="Genomic_DNA"/>
</dbReference>
<evidence type="ECO:0000313" key="9">
    <source>
        <dbReference type="EMBL" id="KAG7488900.1"/>
    </source>
</evidence>
<comment type="caution">
    <text evidence="9">The sequence shown here is derived from an EMBL/GenBank/DDBJ whole genome shotgun (WGS) entry which is preliminary data.</text>
</comment>